<reference evidence="9 10" key="1">
    <citation type="journal article" date="2014" name="Nature">
        <title>An environmental bacterial taxon with a large and distinct metabolic repertoire.</title>
        <authorList>
            <person name="Wilson M.C."/>
            <person name="Mori T."/>
            <person name="Ruckert C."/>
            <person name="Uria A.R."/>
            <person name="Helf M.J."/>
            <person name="Takada K."/>
            <person name="Gernert C."/>
            <person name="Steffens U.A."/>
            <person name="Heycke N."/>
            <person name="Schmitt S."/>
            <person name="Rinke C."/>
            <person name="Helfrich E.J."/>
            <person name="Brachmann A.O."/>
            <person name="Gurgui C."/>
            <person name="Wakimoto T."/>
            <person name="Kracht M."/>
            <person name="Crusemann M."/>
            <person name="Hentschel U."/>
            <person name="Abe I."/>
            <person name="Matsunaga S."/>
            <person name="Kalinowski J."/>
            <person name="Takeyama H."/>
            <person name="Piel J."/>
        </authorList>
    </citation>
    <scope>NUCLEOTIDE SEQUENCE [LARGE SCALE GENOMIC DNA]</scope>
    <source>
        <strain evidence="10">TSY1</strain>
    </source>
</reference>
<keyword evidence="3" id="KW-1003">Cell membrane</keyword>
<proteinExistence type="inferred from homology"/>
<dbReference type="InterPro" id="IPR050622">
    <property type="entry name" value="CPA3_antiporter_subunitB"/>
</dbReference>
<dbReference type="GO" id="GO:0005886">
    <property type="term" value="C:plasma membrane"/>
    <property type="evidence" value="ECO:0007669"/>
    <property type="project" value="UniProtKB-SubCell"/>
</dbReference>
<feature type="transmembrane region" description="Helical" evidence="7">
    <location>
        <begin position="12"/>
        <end position="32"/>
    </location>
</feature>
<feature type="transmembrane region" description="Helical" evidence="7">
    <location>
        <begin position="68"/>
        <end position="92"/>
    </location>
</feature>
<evidence type="ECO:0000256" key="2">
    <source>
        <dbReference type="ARBA" id="ARBA00009425"/>
    </source>
</evidence>
<feature type="transmembrane region" description="Helical" evidence="7">
    <location>
        <begin position="112"/>
        <end position="134"/>
    </location>
</feature>
<keyword evidence="5 7" id="KW-1133">Transmembrane helix</keyword>
<gene>
    <name evidence="9" type="ORF">ETSY1_18225</name>
</gene>
<evidence type="ECO:0000256" key="1">
    <source>
        <dbReference type="ARBA" id="ARBA00004651"/>
    </source>
</evidence>
<dbReference type="AlphaFoldDB" id="W4LMH0"/>
<evidence type="ECO:0000256" key="7">
    <source>
        <dbReference type="SAM" id="Phobius"/>
    </source>
</evidence>
<name>W4LMH0_ENTF1</name>
<organism evidence="9 10">
    <name type="scientific">Entotheonella factor</name>
    <dbReference type="NCBI Taxonomy" id="1429438"/>
    <lineage>
        <taxon>Bacteria</taxon>
        <taxon>Pseudomonadati</taxon>
        <taxon>Nitrospinota/Tectimicrobiota group</taxon>
        <taxon>Candidatus Tectimicrobiota</taxon>
        <taxon>Candidatus Entotheonellia</taxon>
        <taxon>Candidatus Entotheonellales</taxon>
        <taxon>Candidatus Entotheonellaceae</taxon>
        <taxon>Candidatus Entotheonella</taxon>
    </lineage>
</organism>
<dbReference type="HOGENOM" id="CLU_101659_3_1_7"/>
<accession>W4LMH0</accession>
<keyword evidence="6 7" id="KW-0472">Membrane</keyword>
<evidence type="ECO:0000256" key="6">
    <source>
        <dbReference type="ARBA" id="ARBA00023136"/>
    </source>
</evidence>
<evidence type="ECO:0000259" key="8">
    <source>
        <dbReference type="Pfam" id="PF04039"/>
    </source>
</evidence>
<comment type="caution">
    <text evidence="9">The sequence shown here is derived from an EMBL/GenBank/DDBJ whole genome shotgun (WGS) entry which is preliminary data.</text>
</comment>
<comment type="similarity">
    <text evidence="2">Belongs to the CPA3 antiporters (TC 2.A.63) subunit B family.</text>
</comment>
<evidence type="ECO:0000256" key="5">
    <source>
        <dbReference type="ARBA" id="ARBA00022989"/>
    </source>
</evidence>
<sequence>MRTPFGSTILDAACRLPVPFIILFAVYVVIHGHDSPGGGFQGGAILAATLILIRMVRGEDDAWGLDRTRAAIMACCGVGLFAGIGLLTMLFAGNYLDYGALPLPLKPEKVRFMGSLGIEIGVALAVTGVLVLIFDALTEGGTQEEGDDGQ</sequence>
<dbReference type="InterPro" id="IPR007182">
    <property type="entry name" value="MnhB"/>
</dbReference>
<evidence type="ECO:0000313" key="10">
    <source>
        <dbReference type="Proteomes" id="UP000019141"/>
    </source>
</evidence>
<protein>
    <recommendedName>
        <fullName evidence="8">Na+/H+ antiporter MnhB subunit-related protein domain-containing protein</fullName>
    </recommendedName>
</protein>
<evidence type="ECO:0000256" key="3">
    <source>
        <dbReference type="ARBA" id="ARBA00022475"/>
    </source>
</evidence>
<keyword evidence="4 7" id="KW-0812">Transmembrane</keyword>
<evidence type="ECO:0000256" key="4">
    <source>
        <dbReference type="ARBA" id="ARBA00022692"/>
    </source>
</evidence>
<dbReference type="EMBL" id="AZHW01000540">
    <property type="protein sequence ID" value="ETW98566.1"/>
    <property type="molecule type" value="Genomic_DNA"/>
</dbReference>
<feature type="transmembrane region" description="Helical" evidence="7">
    <location>
        <begin position="38"/>
        <end position="56"/>
    </location>
</feature>
<dbReference type="PANTHER" id="PTHR33932:SF4">
    <property type="entry name" value="NA(+)_H(+) ANTIPORTER SUBUNIT B"/>
    <property type="match status" value="1"/>
</dbReference>
<dbReference type="Proteomes" id="UP000019141">
    <property type="component" value="Unassembled WGS sequence"/>
</dbReference>
<keyword evidence="10" id="KW-1185">Reference proteome</keyword>
<comment type="subcellular location">
    <subcellularLocation>
        <location evidence="1">Cell membrane</location>
        <topology evidence="1">Multi-pass membrane protein</topology>
    </subcellularLocation>
</comment>
<evidence type="ECO:0000313" key="9">
    <source>
        <dbReference type="EMBL" id="ETW98566.1"/>
    </source>
</evidence>
<feature type="domain" description="Na+/H+ antiporter MnhB subunit-related protein" evidence="8">
    <location>
        <begin position="9"/>
        <end position="131"/>
    </location>
</feature>
<dbReference type="Pfam" id="PF04039">
    <property type="entry name" value="MnhB"/>
    <property type="match status" value="1"/>
</dbReference>
<dbReference type="PANTHER" id="PTHR33932">
    <property type="entry name" value="NA(+)/H(+) ANTIPORTER SUBUNIT B"/>
    <property type="match status" value="1"/>
</dbReference>